<feature type="region of interest" description="Disordered" evidence="1">
    <location>
        <begin position="162"/>
        <end position="215"/>
    </location>
</feature>
<keyword evidence="3" id="KW-1185">Reference proteome</keyword>
<accession>A0ABY7MK69</accession>
<evidence type="ECO:0000256" key="1">
    <source>
        <dbReference type="SAM" id="MobiDB-lite"/>
    </source>
</evidence>
<gene>
    <name evidence="2" type="ORF">I3J27_38735</name>
</gene>
<proteinExistence type="predicted"/>
<sequence length="256" mass="28644">MSNDDDDNGDEQPPKFRVVSDNPNARADRQIEWARNEAQRALSEFAAALLRAMAGNDTEAAFLVRRLRLLVEAVSEFENQADRGLSVPELNEALHLPQAEMDYSADDDWRYRRWRREDGLDDIVKGALRLAAHKVLGEEPAFGGMHSERVIERGIKALEELKRPPPPVKLQPRQTKKGLAASWDDVDLGPLESPKRKLGNRLASTTRASLRTKPARSAGFGEADLKELRKAIKAKDDKRIAELTAKIGRPSPDDPK</sequence>
<evidence type="ECO:0000313" key="2">
    <source>
        <dbReference type="EMBL" id="WBL78801.1"/>
    </source>
</evidence>
<feature type="region of interest" description="Disordered" evidence="1">
    <location>
        <begin position="1"/>
        <end position="24"/>
    </location>
</feature>
<organism evidence="2 3">
    <name type="scientific">Bradyrhizobium xenonodulans</name>
    <dbReference type="NCBI Taxonomy" id="2736875"/>
    <lineage>
        <taxon>Bacteria</taxon>
        <taxon>Pseudomonadati</taxon>
        <taxon>Pseudomonadota</taxon>
        <taxon>Alphaproteobacteria</taxon>
        <taxon>Hyphomicrobiales</taxon>
        <taxon>Nitrobacteraceae</taxon>
        <taxon>Bradyrhizobium</taxon>
    </lineage>
</organism>
<reference evidence="2" key="1">
    <citation type="submission" date="2021-12" db="EMBL/GenBank/DDBJ databases">
        <title>Bradyrhizobium xenonodulans sp. nov.</title>
        <authorList>
            <person name="Claassens R."/>
            <person name="Venter S.N."/>
            <person name="Beukes C.W."/>
            <person name="Stepkowski T."/>
            <person name="Steenkamp E.T."/>
        </authorList>
    </citation>
    <scope>NUCLEOTIDE SEQUENCE</scope>
    <source>
        <strain evidence="2">14AB</strain>
    </source>
</reference>
<dbReference type="RefSeq" id="WP_270164073.1">
    <property type="nucleotide sequence ID" value="NZ_CP089391.1"/>
</dbReference>
<dbReference type="EMBL" id="CP089391">
    <property type="protein sequence ID" value="WBL78801.1"/>
    <property type="molecule type" value="Genomic_DNA"/>
</dbReference>
<protein>
    <submittedName>
        <fullName evidence="2">Uncharacterized protein</fullName>
    </submittedName>
</protein>
<feature type="compositionally biased region" description="Acidic residues" evidence="1">
    <location>
        <begin position="1"/>
        <end position="10"/>
    </location>
</feature>
<dbReference type="Proteomes" id="UP001179614">
    <property type="component" value="Chromosome"/>
</dbReference>
<evidence type="ECO:0000313" key="3">
    <source>
        <dbReference type="Proteomes" id="UP001179614"/>
    </source>
</evidence>
<name>A0ABY7MK69_9BRAD</name>